<keyword evidence="2" id="KW-1133">Transmembrane helix</keyword>
<evidence type="ECO:0000256" key="1">
    <source>
        <dbReference type="SAM" id="MobiDB-lite"/>
    </source>
</evidence>
<keyword evidence="4" id="KW-1185">Reference proteome</keyword>
<comment type="caution">
    <text evidence="3">The sequence shown here is derived from an EMBL/GenBank/DDBJ whole genome shotgun (WGS) entry which is preliminary data.</text>
</comment>
<reference evidence="3 4" key="1">
    <citation type="submission" date="2020-07" db="EMBL/GenBank/DDBJ databases">
        <title>Sequencing the genomes of 1000 actinobacteria strains.</title>
        <authorList>
            <person name="Klenk H.-P."/>
        </authorList>
    </citation>
    <scope>NUCLEOTIDE SEQUENCE [LARGE SCALE GENOMIC DNA]</scope>
    <source>
        <strain evidence="3 4">DSM 23737</strain>
    </source>
</reference>
<name>A0A7W3PP19_9MICO</name>
<evidence type="ECO:0000313" key="4">
    <source>
        <dbReference type="Proteomes" id="UP000524237"/>
    </source>
</evidence>
<feature type="transmembrane region" description="Helical" evidence="2">
    <location>
        <begin position="150"/>
        <end position="170"/>
    </location>
</feature>
<evidence type="ECO:0000313" key="3">
    <source>
        <dbReference type="EMBL" id="MBA8829005.1"/>
    </source>
</evidence>
<dbReference type="RefSeq" id="WP_182484435.1">
    <property type="nucleotide sequence ID" value="NZ_JACGWU010000002.1"/>
</dbReference>
<feature type="compositionally biased region" description="Low complexity" evidence="1">
    <location>
        <begin position="35"/>
        <end position="52"/>
    </location>
</feature>
<gene>
    <name evidence="3" type="ORF">FB555_001103</name>
</gene>
<accession>A0A7W3PP19</accession>
<dbReference type="EMBL" id="JACGWU010000002">
    <property type="protein sequence ID" value="MBA8829005.1"/>
    <property type="molecule type" value="Genomic_DNA"/>
</dbReference>
<feature type="region of interest" description="Disordered" evidence="1">
    <location>
        <begin position="1"/>
        <end position="53"/>
    </location>
</feature>
<proteinExistence type="predicted"/>
<sequence length="174" mass="18662">MIDNDEEALAWAGDNDERLTTGSTSKSPVRKRRASPSASPDTTPTSPAAAETVAERQAVEQSWSPSENVAAKIDEDGPGGLSSREGIVLGVLGGIYLLFSAAWIVTALRNPVQIADPLGSITFIAGLWMAALAPAAWFAATLVYGRRRSFLWRFILLTVGAILVIPWPYFSWAS</sequence>
<evidence type="ECO:0000256" key="2">
    <source>
        <dbReference type="SAM" id="Phobius"/>
    </source>
</evidence>
<protein>
    <recommendedName>
        <fullName evidence="5">DNA polymerase III subunit gamma/tau</fullName>
    </recommendedName>
</protein>
<dbReference type="AlphaFoldDB" id="A0A7W3PP19"/>
<dbReference type="Proteomes" id="UP000524237">
    <property type="component" value="Unassembled WGS sequence"/>
</dbReference>
<evidence type="ECO:0008006" key="5">
    <source>
        <dbReference type="Google" id="ProtNLM"/>
    </source>
</evidence>
<keyword evidence="2" id="KW-0812">Transmembrane</keyword>
<feature type="transmembrane region" description="Helical" evidence="2">
    <location>
        <begin position="87"/>
        <end position="108"/>
    </location>
</feature>
<organism evidence="3 4">
    <name type="scientific">Alpinimonas psychrophila</name>
    <dbReference type="NCBI Taxonomy" id="748908"/>
    <lineage>
        <taxon>Bacteria</taxon>
        <taxon>Bacillati</taxon>
        <taxon>Actinomycetota</taxon>
        <taxon>Actinomycetes</taxon>
        <taxon>Micrococcales</taxon>
        <taxon>Microbacteriaceae</taxon>
        <taxon>Alpinimonas</taxon>
    </lineage>
</organism>
<feature type="transmembrane region" description="Helical" evidence="2">
    <location>
        <begin position="120"/>
        <end position="143"/>
    </location>
</feature>
<keyword evidence="2" id="KW-0472">Membrane</keyword>